<feature type="transmembrane region" description="Helical" evidence="5">
    <location>
        <begin position="27"/>
        <end position="52"/>
    </location>
</feature>
<dbReference type="CDD" id="cd07346">
    <property type="entry name" value="ABC_6TM_exporters"/>
    <property type="match status" value="1"/>
</dbReference>
<feature type="transmembrane region" description="Helical" evidence="5">
    <location>
        <begin position="246"/>
        <end position="268"/>
    </location>
</feature>
<reference evidence="8 9" key="1">
    <citation type="journal article" date="2019" name="Int. J. Syst. Evol. Microbiol.">
        <title>The Global Catalogue of Microorganisms (GCM) 10K type strain sequencing project: providing services to taxonomists for standard genome sequencing and annotation.</title>
        <authorList>
            <consortium name="The Broad Institute Genomics Platform"/>
            <consortium name="The Broad Institute Genome Sequencing Center for Infectious Disease"/>
            <person name="Wu L."/>
            <person name="Ma J."/>
        </authorList>
    </citation>
    <scope>NUCLEOTIDE SEQUENCE [LARGE SCALE GENOMIC DNA]</scope>
    <source>
        <strain evidence="8 9">JCM 13008</strain>
    </source>
</reference>
<evidence type="ECO:0000256" key="5">
    <source>
        <dbReference type="SAM" id="Phobius"/>
    </source>
</evidence>
<feature type="transmembrane region" description="Helical" evidence="5">
    <location>
        <begin position="64"/>
        <end position="82"/>
    </location>
</feature>
<dbReference type="PANTHER" id="PTHR43394:SF1">
    <property type="entry name" value="ATP-BINDING CASSETTE SUB-FAMILY B MEMBER 10, MITOCHONDRIAL"/>
    <property type="match status" value="1"/>
</dbReference>
<feature type="transmembrane region" description="Helical" evidence="5">
    <location>
        <begin position="136"/>
        <end position="159"/>
    </location>
</feature>
<dbReference type="EMBL" id="BAAALG010000007">
    <property type="protein sequence ID" value="GAA1100447.1"/>
    <property type="molecule type" value="Genomic_DNA"/>
</dbReference>
<dbReference type="InterPro" id="IPR017871">
    <property type="entry name" value="ABC_transporter-like_CS"/>
</dbReference>
<dbReference type="InterPro" id="IPR036640">
    <property type="entry name" value="ABC1_TM_sf"/>
</dbReference>
<dbReference type="PANTHER" id="PTHR43394">
    <property type="entry name" value="ATP-DEPENDENT PERMEASE MDL1, MITOCHONDRIAL"/>
    <property type="match status" value="1"/>
</dbReference>
<dbReference type="InterPro" id="IPR011527">
    <property type="entry name" value="ABC1_TM_dom"/>
</dbReference>
<dbReference type="SUPFAM" id="SSF52540">
    <property type="entry name" value="P-loop containing nucleoside triphosphate hydrolases"/>
    <property type="match status" value="1"/>
</dbReference>
<feature type="transmembrane region" description="Helical" evidence="5">
    <location>
        <begin position="165"/>
        <end position="188"/>
    </location>
</feature>
<dbReference type="PROSITE" id="PS00211">
    <property type="entry name" value="ABC_TRANSPORTER_1"/>
    <property type="match status" value="1"/>
</dbReference>
<keyword evidence="8" id="KW-0547">Nucleotide-binding</keyword>
<dbReference type="InterPro" id="IPR039421">
    <property type="entry name" value="Type_1_exporter"/>
</dbReference>
<sequence>MVPTEGRPDLTARTLLRRAVRRQSGRLSAGTALIVVWHLSETMVPVLIGLTIDRAVATGDSEALLIRGLALIALFSVLSYAYRFGSRLGFRAVQRETHLLRLEIAGHALAPRGVRTTLLPGETLSLATSDAESVGFALRSLTFTLSSAASLIVSGWILLRIDLTLGLVVILGVPLVLVLIQALSPLIARRAGAQQAAAARATGIASDLVRGLRVLKGIGAEDVAAQRYRRVSRDAQHAGIRSAESYAAMTAVTDLLSGLFLAVVALLAGRAALDGEISIGELVMVVGLTQFIAEPIRGLGDLSAQLAQAHGSARRIADYLASPALVSTGEHQLPEPGRPAAVTVELGDLAFHSAPGEILGIAIDDPGTAAALLTSLAHGSPGVRLDGVGLDQLTPQSRRHQLAVVPHHVDLFEGTVRSNVDPSARLDDSALAAVLGASAADDVLALDPAGLDAGVSPDGAALSGGQRQRLALARALASAAPWLVLHDPTTAVDAVTEHRIAAGLRDLRHQRDGAHTTWIVSSSPALLAAADRVLLIGSGRVIASGSHHELVDHPDYQELVLR</sequence>
<keyword evidence="9" id="KW-1185">Reference proteome</keyword>
<dbReference type="InterPro" id="IPR027417">
    <property type="entry name" value="P-loop_NTPase"/>
</dbReference>
<evidence type="ECO:0000313" key="8">
    <source>
        <dbReference type="EMBL" id="GAA1100447.1"/>
    </source>
</evidence>
<dbReference type="Pfam" id="PF00005">
    <property type="entry name" value="ABC_tran"/>
    <property type="match status" value="1"/>
</dbReference>
<accession>A0ABN1TV18</accession>
<gene>
    <name evidence="8" type="ORF">GCM10009668_17940</name>
</gene>
<protein>
    <submittedName>
        <fullName evidence="8">ABC transporter ATP-binding protein</fullName>
    </submittedName>
</protein>
<feature type="domain" description="ABC transmembrane type-1" evidence="7">
    <location>
        <begin position="29"/>
        <end position="308"/>
    </location>
</feature>
<dbReference type="Proteomes" id="UP001501581">
    <property type="component" value="Unassembled WGS sequence"/>
</dbReference>
<evidence type="ECO:0000256" key="2">
    <source>
        <dbReference type="ARBA" id="ARBA00022692"/>
    </source>
</evidence>
<organism evidence="8 9">
    <name type="scientific">Nocardioides dubius</name>
    <dbReference type="NCBI Taxonomy" id="317019"/>
    <lineage>
        <taxon>Bacteria</taxon>
        <taxon>Bacillati</taxon>
        <taxon>Actinomycetota</taxon>
        <taxon>Actinomycetes</taxon>
        <taxon>Propionibacteriales</taxon>
        <taxon>Nocardioidaceae</taxon>
        <taxon>Nocardioides</taxon>
    </lineage>
</organism>
<evidence type="ECO:0000256" key="4">
    <source>
        <dbReference type="ARBA" id="ARBA00023136"/>
    </source>
</evidence>
<keyword evidence="4 5" id="KW-0472">Membrane</keyword>
<proteinExistence type="predicted"/>
<evidence type="ECO:0000259" key="7">
    <source>
        <dbReference type="PROSITE" id="PS50929"/>
    </source>
</evidence>
<name>A0ABN1TV18_9ACTN</name>
<dbReference type="InterPro" id="IPR003439">
    <property type="entry name" value="ABC_transporter-like_ATP-bd"/>
</dbReference>
<keyword evidence="2 5" id="KW-0812">Transmembrane</keyword>
<dbReference type="Gene3D" id="1.20.1560.10">
    <property type="entry name" value="ABC transporter type 1, transmembrane domain"/>
    <property type="match status" value="1"/>
</dbReference>
<dbReference type="Pfam" id="PF00664">
    <property type="entry name" value="ABC_membrane"/>
    <property type="match status" value="1"/>
</dbReference>
<comment type="subcellular location">
    <subcellularLocation>
        <location evidence="1">Cell membrane</location>
        <topology evidence="1">Multi-pass membrane protein</topology>
    </subcellularLocation>
</comment>
<evidence type="ECO:0000256" key="1">
    <source>
        <dbReference type="ARBA" id="ARBA00004651"/>
    </source>
</evidence>
<evidence type="ECO:0000313" key="9">
    <source>
        <dbReference type="Proteomes" id="UP001501581"/>
    </source>
</evidence>
<dbReference type="GO" id="GO:0005524">
    <property type="term" value="F:ATP binding"/>
    <property type="evidence" value="ECO:0007669"/>
    <property type="project" value="UniProtKB-KW"/>
</dbReference>
<dbReference type="PROSITE" id="PS50929">
    <property type="entry name" value="ABC_TM1F"/>
    <property type="match status" value="1"/>
</dbReference>
<keyword evidence="3 5" id="KW-1133">Transmembrane helix</keyword>
<dbReference type="PROSITE" id="PS50893">
    <property type="entry name" value="ABC_TRANSPORTER_2"/>
    <property type="match status" value="1"/>
</dbReference>
<dbReference type="Gene3D" id="3.40.50.300">
    <property type="entry name" value="P-loop containing nucleotide triphosphate hydrolases"/>
    <property type="match status" value="1"/>
</dbReference>
<dbReference type="SUPFAM" id="SSF90123">
    <property type="entry name" value="ABC transporter transmembrane region"/>
    <property type="match status" value="1"/>
</dbReference>
<comment type="caution">
    <text evidence="8">The sequence shown here is derived from an EMBL/GenBank/DDBJ whole genome shotgun (WGS) entry which is preliminary data.</text>
</comment>
<evidence type="ECO:0000259" key="6">
    <source>
        <dbReference type="PROSITE" id="PS50893"/>
    </source>
</evidence>
<keyword evidence="8" id="KW-0067">ATP-binding</keyword>
<evidence type="ECO:0000256" key="3">
    <source>
        <dbReference type="ARBA" id="ARBA00022989"/>
    </source>
</evidence>
<feature type="domain" description="ABC transporter" evidence="6">
    <location>
        <begin position="331"/>
        <end position="561"/>
    </location>
</feature>